<sequence length="350" mass="37841">MTEIATPFTTRLSGDYAPATFEERGATVPFQKPELANARIRKNVHGELEALVYGFSGGRGVYVLPWRAIPDILRFNLHDLTLHAEVLTTNAVTPERLQIAAYRVARSGLAGEEMLEAADELLVERAQVSSATAFQILRRLLNDTGLAVDGSPMTPALLGTPAGKAAARAALQSAAAAGVLASDADTAFDRVQKMAFLALPVGTDARANPGELRSLFGRISDFAARPGADTGEGAALVAEVARLTLAIGEDLIREIDRDMSEPGAFLKDWEAHSQRLKHAVERLRWLLDGWQPVCDLWSGWSGPAGDPMLMLTTLRILPLVPRNECGRFHADAASLYQRQSSVFGKMQDEA</sequence>
<name>A0A512DMM0_9PROT</name>
<dbReference type="AlphaFoldDB" id="A0A512DMM0"/>
<dbReference type="OrthoDB" id="7285430at2"/>
<evidence type="ECO:0000313" key="1">
    <source>
        <dbReference type="EMBL" id="GEO37723.1"/>
    </source>
</evidence>
<dbReference type="Proteomes" id="UP000321523">
    <property type="component" value="Unassembled WGS sequence"/>
</dbReference>
<accession>A0A512DMM0</accession>
<gene>
    <name evidence="1" type="ORF">SAE02_18710</name>
</gene>
<comment type="caution">
    <text evidence="1">The sequence shown here is derived from an EMBL/GenBank/DDBJ whole genome shotgun (WGS) entry which is preliminary data.</text>
</comment>
<organism evidence="1 2">
    <name type="scientific">Skermanella aerolata</name>
    <dbReference type="NCBI Taxonomy" id="393310"/>
    <lineage>
        <taxon>Bacteria</taxon>
        <taxon>Pseudomonadati</taxon>
        <taxon>Pseudomonadota</taxon>
        <taxon>Alphaproteobacteria</taxon>
        <taxon>Rhodospirillales</taxon>
        <taxon>Azospirillaceae</taxon>
        <taxon>Skermanella</taxon>
    </lineage>
</organism>
<dbReference type="RefSeq" id="WP_044426624.1">
    <property type="nucleotide sequence ID" value="NZ_BJYZ01000007.1"/>
</dbReference>
<reference evidence="1 2" key="1">
    <citation type="submission" date="2019-07" db="EMBL/GenBank/DDBJ databases">
        <title>Whole genome shotgun sequence of Skermanella aerolata NBRC 106429.</title>
        <authorList>
            <person name="Hosoyama A."/>
            <person name="Uohara A."/>
            <person name="Ohji S."/>
            <person name="Ichikawa N."/>
        </authorList>
    </citation>
    <scope>NUCLEOTIDE SEQUENCE [LARGE SCALE GENOMIC DNA]</scope>
    <source>
        <strain evidence="1 2">NBRC 106429</strain>
    </source>
</reference>
<proteinExistence type="predicted"/>
<protein>
    <submittedName>
        <fullName evidence="1">Uncharacterized protein</fullName>
    </submittedName>
</protein>
<evidence type="ECO:0000313" key="2">
    <source>
        <dbReference type="Proteomes" id="UP000321523"/>
    </source>
</evidence>
<keyword evidence="2" id="KW-1185">Reference proteome</keyword>
<dbReference type="EMBL" id="BJYZ01000007">
    <property type="protein sequence ID" value="GEO37723.1"/>
    <property type="molecule type" value="Genomic_DNA"/>
</dbReference>